<proteinExistence type="predicted"/>
<gene>
    <name evidence="2" type="ORF">H9647_25515</name>
</gene>
<reference evidence="2 3" key="1">
    <citation type="submission" date="2020-08" db="EMBL/GenBank/DDBJ databases">
        <title>A Genomic Blueprint of the Chicken Gut Microbiome.</title>
        <authorList>
            <person name="Gilroy R."/>
            <person name="Ravi A."/>
            <person name="Getino M."/>
            <person name="Pursley I."/>
            <person name="Horton D.L."/>
            <person name="Alikhan N.-F."/>
            <person name="Baker D."/>
            <person name="Gharbi K."/>
            <person name="Hall N."/>
            <person name="Watson M."/>
            <person name="Adriaenssens E.M."/>
            <person name="Foster-Nyarko E."/>
            <person name="Jarju S."/>
            <person name="Secka A."/>
            <person name="Antonio M."/>
            <person name="Oren A."/>
            <person name="Chaudhuri R."/>
            <person name="La Ragione R.M."/>
            <person name="Hildebrand F."/>
            <person name="Pallen M.J."/>
        </authorList>
    </citation>
    <scope>NUCLEOTIDE SEQUENCE [LARGE SCALE GENOMIC DNA]</scope>
    <source>
        <strain evidence="2 3">Sa2BVA9</strain>
    </source>
</reference>
<keyword evidence="1" id="KW-0812">Transmembrane</keyword>
<dbReference type="Proteomes" id="UP000608071">
    <property type="component" value="Unassembled WGS sequence"/>
</dbReference>
<feature type="transmembrane region" description="Helical" evidence="1">
    <location>
        <begin position="53"/>
        <end position="77"/>
    </location>
</feature>
<name>A0ABR8T6Q4_9BACL</name>
<sequence>MKKFSFWLSIFGLLVCLLNATGKDDKNLLLFFTSPHLMFMEEYNIVRQLDGILTIYIINIVGWFIIGLVIDLIIAAFKRR</sequence>
<evidence type="ECO:0000256" key="1">
    <source>
        <dbReference type="SAM" id="Phobius"/>
    </source>
</evidence>
<evidence type="ECO:0000313" key="2">
    <source>
        <dbReference type="EMBL" id="MBD7971417.1"/>
    </source>
</evidence>
<keyword evidence="1" id="KW-0472">Membrane</keyword>
<dbReference type="RefSeq" id="WP_191805324.1">
    <property type="nucleotide sequence ID" value="NZ_JACSQL010000058.1"/>
</dbReference>
<keyword evidence="1" id="KW-1133">Transmembrane helix</keyword>
<dbReference type="EMBL" id="JACSQL010000058">
    <property type="protein sequence ID" value="MBD7971417.1"/>
    <property type="molecule type" value="Genomic_DNA"/>
</dbReference>
<evidence type="ECO:0000313" key="3">
    <source>
        <dbReference type="Proteomes" id="UP000608071"/>
    </source>
</evidence>
<organism evidence="2 3">
    <name type="scientific">Paenibacillus gallinarum</name>
    <dbReference type="NCBI Taxonomy" id="2762232"/>
    <lineage>
        <taxon>Bacteria</taxon>
        <taxon>Bacillati</taxon>
        <taxon>Bacillota</taxon>
        <taxon>Bacilli</taxon>
        <taxon>Bacillales</taxon>
        <taxon>Paenibacillaceae</taxon>
        <taxon>Paenibacillus</taxon>
    </lineage>
</organism>
<accession>A0ABR8T6Q4</accession>
<keyword evidence="3" id="KW-1185">Reference proteome</keyword>
<comment type="caution">
    <text evidence="2">The sequence shown here is derived from an EMBL/GenBank/DDBJ whole genome shotgun (WGS) entry which is preliminary data.</text>
</comment>
<protein>
    <submittedName>
        <fullName evidence="2">Uncharacterized protein</fullName>
    </submittedName>
</protein>